<sequence>MASFVIESLVSGNPSNLFGPVVNDGFNPLKSFPSMVLAWEIGSLVGKVAKLDIKINSGVRGQFAMIVVFVDLKKPLTSQVLINKRVGATMMVKELLRTRWSSK</sequence>
<protein>
    <submittedName>
        <fullName evidence="1">Uncharacterized protein</fullName>
    </submittedName>
</protein>
<dbReference type="AlphaFoldDB" id="A0A2P5WB75"/>
<evidence type="ECO:0000313" key="2">
    <source>
        <dbReference type="Proteomes" id="UP000239757"/>
    </source>
</evidence>
<reference evidence="1 2" key="1">
    <citation type="submission" date="2015-01" db="EMBL/GenBank/DDBJ databases">
        <title>Genome of allotetraploid Gossypium barbadense reveals genomic plasticity and fiber elongation in cotton evolution.</title>
        <authorList>
            <person name="Chen X."/>
            <person name="Liu X."/>
            <person name="Zhao B."/>
            <person name="Zheng H."/>
            <person name="Hu Y."/>
            <person name="Lu G."/>
            <person name="Yang C."/>
            <person name="Chen J."/>
            <person name="Shan C."/>
            <person name="Zhang L."/>
            <person name="Zhou Y."/>
            <person name="Wang L."/>
            <person name="Guo W."/>
            <person name="Bai Y."/>
            <person name="Ruan J."/>
            <person name="Shangguan X."/>
            <person name="Mao Y."/>
            <person name="Jiang J."/>
            <person name="Zhu Y."/>
            <person name="Lei J."/>
            <person name="Kang H."/>
            <person name="Chen S."/>
            <person name="He X."/>
            <person name="Wang R."/>
            <person name="Wang Y."/>
            <person name="Chen J."/>
            <person name="Wang L."/>
            <person name="Yu S."/>
            <person name="Wang B."/>
            <person name="Wei J."/>
            <person name="Song S."/>
            <person name="Lu X."/>
            <person name="Gao Z."/>
            <person name="Gu W."/>
            <person name="Deng X."/>
            <person name="Ma D."/>
            <person name="Wang S."/>
            <person name="Liang W."/>
            <person name="Fang L."/>
            <person name="Cai C."/>
            <person name="Zhu X."/>
            <person name="Zhou B."/>
            <person name="Zhang Y."/>
            <person name="Chen Z."/>
            <person name="Xu S."/>
            <person name="Zhu R."/>
            <person name="Wang S."/>
            <person name="Zhang T."/>
            <person name="Zhao G."/>
        </authorList>
    </citation>
    <scope>NUCLEOTIDE SEQUENCE [LARGE SCALE GENOMIC DNA]</scope>
    <source>
        <strain evidence="2">cv. Xinhai21</strain>
        <tissue evidence="1">Leaf</tissue>
    </source>
</reference>
<accession>A0A2P5WB75</accession>
<evidence type="ECO:0000313" key="1">
    <source>
        <dbReference type="EMBL" id="PPR88339.1"/>
    </source>
</evidence>
<organism evidence="1 2">
    <name type="scientific">Gossypium barbadense</name>
    <name type="common">Sea Island cotton</name>
    <name type="synonym">Hibiscus barbadensis</name>
    <dbReference type="NCBI Taxonomy" id="3634"/>
    <lineage>
        <taxon>Eukaryota</taxon>
        <taxon>Viridiplantae</taxon>
        <taxon>Streptophyta</taxon>
        <taxon>Embryophyta</taxon>
        <taxon>Tracheophyta</taxon>
        <taxon>Spermatophyta</taxon>
        <taxon>Magnoliopsida</taxon>
        <taxon>eudicotyledons</taxon>
        <taxon>Gunneridae</taxon>
        <taxon>Pentapetalae</taxon>
        <taxon>rosids</taxon>
        <taxon>malvids</taxon>
        <taxon>Malvales</taxon>
        <taxon>Malvaceae</taxon>
        <taxon>Malvoideae</taxon>
        <taxon>Gossypium</taxon>
    </lineage>
</organism>
<name>A0A2P5WB75_GOSBA</name>
<dbReference type="OrthoDB" id="1002182at2759"/>
<gene>
    <name evidence="1" type="ORF">GOBAR_AA32349</name>
</gene>
<proteinExistence type="predicted"/>
<dbReference type="EMBL" id="KZ668306">
    <property type="protein sequence ID" value="PPR88339.1"/>
    <property type="molecule type" value="Genomic_DNA"/>
</dbReference>
<dbReference type="Proteomes" id="UP000239757">
    <property type="component" value="Unassembled WGS sequence"/>
</dbReference>